<gene>
    <name evidence="2" type="ORF">CDAR_278111</name>
</gene>
<protein>
    <submittedName>
        <fullName evidence="2">Uncharacterized protein</fullName>
    </submittedName>
</protein>
<evidence type="ECO:0000313" key="2">
    <source>
        <dbReference type="EMBL" id="GIY29933.1"/>
    </source>
</evidence>
<dbReference type="Proteomes" id="UP001054837">
    <property type="component" value="Unassembled WGS sequence"/>
</dbReference>
<keyword evidence="3" id="KW-1185">Reference proteome</keyword>
<accession>A0AAV4S607</accession>
<name>A0AAV4S607_9ARAC</name>
<sequence length="93" mass="9727">MIASSSSPGKGGGRDEKGGVLTKGSATRYIIGRRTSQNTMRFDEKEIHTTRPCSGIAPETLTLLCPAGHDCGGVEGFMHLLSAANCSTSVPIF</sequence>
<comment type="caution">
    <text evidence="2">The sequence shown here is derived from an EMBL/GenBank/DDBJ whole genome shotgun (WGS) entry which is preliminary data.</text>
</comment>
<dbReference type="EMBL" id="BPLQ01007415">
    <property type="protein sequence ID" value="GIY29933.1"/>
    <property type="molecule type" value="Genomic_DNA"/>
</dbReference>
<evidence type="ECO:0000256" key="1">
    <source>
        <dbReference type="SAM" id="MobiDB-lite"/>
    </source>
</evidence>
<reference evidence="2 3" key="1">
    <citation type="submission" date="2021-06" db="EMBL/GenBank/DDBJ databases">
        <title>Caerostris darwini draft genome.</title>
        <authorList>
            <person name="Kono N."/>
            <person name="Arakawa K."/>
        </authorList>
    </citation>
    <scope>NUCLEOTIDE SEQUENCE [LARGE SCALE GENOMIC DNA]</scope>
</reference>
<dbReference type="AlphaFoldDB" id="A0AAV4S607"/>
<organism evidence="2 3">
    <name type="scientific">Caerostris darwini</name>
    <dbReference type="NCBI Taxonomy" id="1538125"/>
    <lineage>
        <taxon>Eukaryota</taxon>
        <taxon>Metazoa</taxon>
        <taxon>Ecdysozoa</taxon>
        <taxon>Arthropoda</taxon>
        <taxon>Chelicerata</taxon>
        <taxon>Arachnida</taxon>
        <taxon>Araneae</taxon>
        <taxon>Araneomorphae</taxon>
        <taxon>Entelegynae</taxon>
        <taxon>Araneoidea</taxon>
        <taxon>Araneidae</taxon>
        <taxon>Caerostris</taxon>
    </lineage>
</organism>
<feature type="region of interest" description="Disordered" evidence="1">
    <location>
        <begin position="1"/>
        <end position="24"/>
    </location>
</feature>
<proteinExistence type="predicted"/>
<evidence type="ECO:0000313" key="3">
    <source>
        <dbReference type="Proteomes" id="UP001054837"/>
    </source>
</evidence>